<sequence>MSPWNGLPCKNPWDPLPPSPFPNSCGAPMRNVDAGGGGRGRNAEAPDGPRR</sequence>
<proteinExistence type="predicted"/>
<name>A0A0A9N5I5_ARUDO</name>
<dbReference type="EMBL" id="GBRH01200713">
    <property type="protein sequence ID" value="JAD97182.1"/>
    <property type="molecule type" value="Transcribed_RNA"/>
</dbReference>
<organism evidence="2">
    <name type="scientific">Arundo donax</name>
    <name type="common">Giant reed</name>
    <name type="synonym">Donax arundinaceus</name>
    <dbReference type="NCBI Taxonomy" id="35708"/>
    <lineage>
        <taxon>Eukaryota</taxon>
        <taxon>Viridiplantae</taxon>
        <taxon>Streptophyta</taxon>
        <taxon>Embryophyta</taxon>
        <taxon>Tracheophyta</taxon>
        <taxon>Spermatophyta</taxon>
        <taxon>Magnoliopsida</taxon>
        <taxon>Liliopsida</taxon>
        <taxon>Poales</taxon>
        <taxon>Poaceae</taxon>
        <taxon>PACMAD clade</taxon>
        <taxon>Arundinoideae</taxon>
        <taxon>Arundineae</taxon>
        <taxon>Arundo</taxon>
    </lineage>
</organism>
<evidence type="ECO:0000313" key="2">
    <source>
        <dbReference type="EMBL" id="JAD97182.1"/>
    </source>
</evidence>
<accession>A0A0A9N5I5</accession>
<reference evidence="2" key="1">
    <citation type="submission" date="2014-09" db="EMBL/GenBank/DDBJ databases">
        <authorList>
            <person name="Magalhaes I.L.F."/>
            <person name="Oliveira U."/>
            <person name="Santos F.R."/>
            <person name="Vidigal T.H.D.A."/>
            <person name="Brescovit A.D."/>
            <person name="Santos A.J."/>
        </authorList>
    </citation>
    <scope>NUCLEOTIDE SEQUENCE</scope>
    <source>
        <tissue evidence="2">Shoot tissue taken approximately 20 cm above the soil surface</tissue>
    </source>
</reference>
<feature type="compositionally biased region" description="Basic and acidic residues" evidence="1">
    <location>
        <begin position="41"/>
        <end position="51"/>
    </location>
</feature>
<feature type="region of interest" description="Disordered" evidence="1">
    <location>
        <begin position="1"/>
        <end position="51"/>
    </location>
</feature>
<evidence type="ECO:0000256" key="1">
    <source>
        <dbReference type="SAM" id="MobiDB-lite"/>
    </source>
</evidence>
<dbReference type="AlphaFoldDB" id="A0A0A9N5I5"/>
<reference evidence="2" key="2">
    <citation type="journal article" date="2015" name="Data Brief">
        <title>Shoot transcriptome of the giant reed, Arundo donax.</title>
        <authorList>
            <person name="Barrero R.A."/>
            <person name="Guerrero F.D."/>
            <person name="Moolhuijzen P."/>
            <person name="Goolsby J.A."/>
            <person name="Tidwell J."/>
            <person name="Bellgard S.E."/>
            <person name="Bellgard M.I."/>
        </authorList>
    </citation>
    <scope>NUCLEOTIDE SEQUENCE</scope>
    <source>
        <tissue evidence="2">Shoot tissue taken approximately 20 cm above the soil surface</tissue>
    </source>
</reference>
<protein>
    <submittedName>
        <fullName evidence="2">Uncharacterized protein</fullName>
    </submittedName>
</protein>